<sequence length="289" mass="33245">MRSFLIVLIFILLATSIQAQEKYIVDGQTYELKTELKGPLTLLWNTIEGRYRYFLERGNTVLELKNTKENGQYQEEYKTVLKQQTADAEISAEKVKLTLPSLHDFVARYNKMKDPNFEDTNKNIALHFRLGGFVGITNSIYTANPEDISQAFVGVELEMLDLVKLKRHALVLDFQHTFESSDYKYSASQLALNYRFKFVKTPKLDIYLNAKFAALTFYSMQISFMEETTLQTRNDSGSDFNAPLTFGIGADYKVGDGYITFRYQDIVGINVDSNKEFPINFSLGYKFNL</sequence>
<organism evidence="2 3">
    <name type="scientific">Aequorivita ciconiae</name>
    <dbReference type="NCBI Taxonomy" id="2494375"/>
    <lineage>
        <taxon>Bacteria</taxon>
        <taxon>Pseudomonadati</taxon>
        <taxon>Bacteroidota</taxon>
        <taxon>Flavobacteriia</taxon>
        <taxon>Flavobacteriales</taxon>
        <taxon>Flavobacteriaceae</taxon>
        <taxon>Aequorivita</taxon>
    </lineage>
</organism>
<gene>
    <name evidence="2" type="ORF">EI546_13225</name>
</gene>
<evidence type="ECO:0008006" key="4">
    <source>
        <dbReference type="Google" id="ProtNLM"/>
    </source>
</evidence>
<dbReference type="AlphaFoldDB" id="A0A410G5V1"/>
<accession>A0A410G5V1</accession>
<evidence type="ECO:0000313" key="2">
    <source>
        <dbReference type="EMBL" id="QAA82620.1"/>
    </source>
</evidence>
<dbReference type="Proteomes" id="UP000285517">
    <property type="component" value="Chromosome"/>
</dbReference>
<keyword evidence="3" id="KW-1185">Reference proteome</keyword>
<dbReference type="EMBL" id="CP034951">
    <property type="protein sequence ID" value="QAA82620.1"/>
    <property type="molecule type" value="Genomic_DNA"/>
</dbReference>
<dbReference type="RefSeq" id="WP_128250985.1">
    <property type="nucleotide sequence ID" value="NZ_CP034951.1"/>
</dbReference>
<dbReference type="InterPro" id="IPR011250">
    <property type="entry name" value="OMP/PagP_B-barrel"/>
</dbReference>
<dbReference type="OrthoDB" id="1411114at2"/>
<feature type="signal peptide" evidence="1">
    <location>
        <begin position="1"/>
        <end position="19"/>
    </location>
</feature>
<dbReference type="SUPFAM" id="SSF56925">
    <property type="entry name" value="OMPA-like"/>
    <property type="match status" value="1"/>
</dbReference>
<dbReference type="KEGG" id="aev:EI546_13225"/>
<proteinExistence type="predicted"/>
<evidence type="ECO:0000256" key="1">
    <source>
        <dbReference type="SAM" id="SignalP"/>
    </source>
</evidence>
<protein>
    <recommendedName>
        <fullName evidence="4">Outer membrane protein beta-barrel domain-containing protein</fullName>
    </recommendedName>
</protein>
<keyword evidence="1" id="KW-0732">Signal</keyword>
<evidence type="ECO:0000313" key="3">
    <source>
        <dbReference type="Proteomes" id="UP000285517"/>
    </source>
</evidence>
<name>A0A410G5V1_9FLAO</name>
<dbReference type="Gene3D" id="2.40.160.20">
    <property type="match status" value="1"/>
</dbReference>
<feature type="chain" id="PRO_5019527397" description="Outer membrane protein beta-barrel domain-containing protein" evidence="1">
    <location>
        <begin position="20"/>
        <end position="289"/>
    </location>
</feature>
<reference evidence="2 3" key="1">
    <citation type="submission" date="2019-01" db="EMBL/GenBank/DDBJ databases">
        <title>Complete genome sequencing of Aequorivita sp. H23M31.</title>
        <authorList>
            <person name="Bae J.-W."/>
        </authorList>
    </citation>
    <scope>NUCLEOTIDE SEQUENCE [LARGE SCALE GENOMIC DNA]</scope>
    <source>
        <strain evidence="2 3">H23M31</strain>
    </source>
</reference>